<name>A0A975UUV2_9CAUD</name>
<protein>
    <submittedName>
        <fullName evidence="1">Uncharacterized protein</fullName>
    </submittedName>
</protein>
<proteinExistence type="predicted"/>
<keyword evidence="2" id="KW-1185">Reference proteome</keyword>
<evidence type="ECO:0000313" key="2">
    <source>
        <dbReference type="Proteomes" id="UP001058093"/>
    </source>
</evidence>
<accession>A0A975UUV2</accession>
<dbReference type="Proteomes" id="UP001058093">
    <property type="component" value="Segment"/>
</dbReference>
<evidence type="ECO:0000313" key="1">
    <source>
        <dbReference type="EMBL" id="QYW06678.1"/>
    </source>
</evidence>
<sequence length="74" mass="8346">MSEIKSRVKVEVKGFGLNHRCTVLGQVKIGFFYETVYQRQMSNTTNMDETIALAKEAIARYKAAGFNEQGVIDL</sequence>
<dbReference type="EMBL" id="MZ605293">
    <property type="protein sequence ID" value="QYW06678.1"/>
    <property type="molecule type" value="Genomic_DNA"/>
</dbReference>
<organism evidence="1 2">
    <name type="scientific">Pseudomonas phage UAVern</name>
    <dbReference type="NCBI Taxonomy" id="2856997"/>
    <lineage>
        <taxon>Viruses</taxon>
        <taxon>Duplodnaviria</taxon>
        <taxon>Heunggongvirae</taxon>
        <taxon>Uroviricota</taxon>
        <taxon>Caudoviricetes</taxon>
        <taxon>Vandenendeviridae</taxon>
        <taxon>Gorskivirinae</taxon>
        <taxon>Uavernvirus</taxon>
        <taxon>Uavernvirus uavern</taxon>
    </lineage>
</organism>
<gene>
    <name evidence="1" type="ORF">uav_147</name>
</gene>
<reference evidence="1" key="1">
    <citation type="submission" date="2021-07" db="EMBL/GenBank/DDBJ databases">
        <title>Complete genome sequence and phylogenomic analysis of the two lytic bacteriophage isolated from terrestrial biotopes of Antarctica.</title>
        <authorList>
            <person name="Holovan V."/>
            <person name="Rabalski L."/>
            <person name="Zlatohurska M."/>
            <person name="Andriichuk O."/>
            <person name="Budzanivska I."/>
            <person name="Shevchenko O."/>
            <person name="Gupalo A."/>
        </authorList>
    </citation>
    <scope>NUCLEOTIDE SEQUENCE</scope>
</reference>